<protein>
    <submittedName>
        <fullName evidence="2">Sigma-w pathway protein YsdB</fullName>
    </submittedName>
</protein>
<keyword evidence="1" id="KW-0472">Membrane</keyword>
<sequence>MIVILFRILILIAIALLMYTVYQYYRNPMRKLRIAKTRDEFFLLDELQNSKKNVQFVYKGCLFEGEKYVGTTEDSFEVVNIHVYTPEPDDLRGITRDDLYFLEKELLIRYPYAKIEWKHPINKLILTPVKE</sequence>
<dbReference type="EMBL" id="BMFR01000001">
    <property type="protein sequence ID" value="GGG62034.1"/>
    <property type="molecule type" value="Genomic_DNA"/>
</dbReference>
<keyword evidence="3" id="KW-1185">Reference proteome</keyword>
<keyword evidence="1" id="KW-0812">Transmembrane</keyword>
<dbReference type="AlphaFoldDB" id="A0A917GZR2"/>
<dbReference type="Proteomes" id="UP000622860">
    <property type="component" value="Unassembled WGS sequence"/>
</dbReference>
<comment type="caution">
    <text evidence="2">The sequence shown here is derived from an EMBL/GenBank/DDBJ whole genome shotgun (WGS) entry which is preliminary data.</text>
</comment>
<evidence type="ECO:0000256" key="1">
    <source>
        <dbReference type="SAM" id="Phobius"/>
    </source>
</evidence>
<feature type="transmembrane region" description="Helical" evidence="1">
    <location>
        <begin position="6"/>
        <end position="25"/>
    </location>
</feature>
<name>A0A917GZR2_9BACI</name>
<reference evidence="2" key="2">
    <citation type="submission" date="2020-09" db="EMBL/GenBank/DDBJ databases">
        <authorList>
            <person name="Sun Q."/>
            <person name="Zhou Y."/>
        </authorList>
    </citation>
    <scope>NUCLEOTIDE SEQUENCE</scope>
    <source>
        <strain evidence="2">CGMCC 1.12754</strain>
    </source>
</reference>
<evidence type="ECO:0000313" key="3">
    <source>
        <dbReference type="Proteomes" id="UP000622860"/>
    </source>
</evidence>
<organism evidence="2 3">
    <name type="scientific">Virgibacillus oceani</name>
    <dbReference type="NCBI Taxonomy" id="1479511"/>
    <lineage>
        <taxon>Bacteria</taxon>
        <taxon>Bacillati</taxon>
        <taxon>Bacillota</taxon>
        <taxon>Bacilli</taxon>
        <taxon>Bacillales</taxon>
        <taxon>Bacillaceae</taxon>
        <taxon>Virgibacillus</taxon>
    </lineage>
</organism>
<reference evidence="2" key="1">
    <citation type="journal article" date="2014" name="Int. J. Syst. Evol. Microbiol.">
        <title>Complete genome sequence of Corynebacterium casei LMG S-19264T (=DSM 44701T), isolated from a smear-ripened cheese.</title>
        <authorList>
            <consortium name="US DOE Joint Genome Institute (JGI-PGF)"/>
            <person name="Walter F."/>
            <person name="Albersmeier A."/>
            <person name="Kalinowski J."/>
            <person name="Ruckert C."/>
        </authorList>
    </citation>
    <scope>NUCLEOTIDE SEQUENCE</scope>
    <source>
        <strain evidence="2">CGMCC 1.12754</strain>
    </source>
</reference>
<keyword evidence="1" id="KW-1133">Transmembrane helix</keyword>
<accession>A0A917GZR2</accession>
<evidence type="ECO:0000313" key="2">
    <source>
        <dbReference type="EMBL" id="GGG62034.1"/>
    </source>
</evidence>
<proteinExistence type="predicted"/>
<gene>
    <name evidence="2" type="primary">ysdB</name>
    <name evidence="2" type="ORF">GCM10011398_01650</name>
</gene>